<feature type="domain" description="Cysteine-rich small" evidence="1">
    <location>
        <begin position="5"/>
        <end position="86"/>
    </location>
</feature>
<dbReference type="RefSeq" id="WP_073025226.1">
    <property type="nucleotide sequence ID" value="NZ_FQZS01000006.1"/>
</dbReference>
<protein>
    <submittedName>
        <fullName evidence="2">Cysteine-rich small domain-containing protein</fullName>
    </submittedName>
</protein>
<evidence type="ECO:0000313" key="3">
    <source>
        <dbReference type="Proteomes" id="UP000184442"/>
    </source>
</evidence>
<dbReference type="AlphaFoldDB" id="A0A1M6DBD2"/>
<reference evidence="2 3" key="1">
    <citation type="submission" date="2016-11" db="EMBL/GenBank/DDBJ databases">
        <authorList>
            <person name="Jaros S."/>
            <person name="Januszkiewicz K."/>
            <person name="Wedrychowicz H."/>
        </authorList>
    </citation>
    <scope>NUCLEOTIDE SEQUENCE [LARGE SCALE GENOMIC DNA]</scope>
    <source>
        <strain evidence="2 3">DSM 19022</strain>
    </source>
</reference>
<gene>
    <name evidence="2" type="ORF">SAMN02745176_01101</name>
</gene>
<dbReference type="STRING" id="1122184.SAMN02745176_01101"/>
<dbReference type="EMBL" id="FQZS01000006">
    <property type="protein sequence ID" value="SHI70411.1"/>
    <property type="molecule type" value="Genomic_DNA"/>
</dbReference>
<evidence type="ECO:0000259" key="1">
    <source>
        <dbReference type="Pfam" id="PF04071"/>
    </source>
</evidence>
<proteinExistence type="predicted"/>
<name>A0A1M6DBD2_9FIRM</name>
<sequence>MGEQYKFFTHKECEFYPCHKSGDNKKFNCLFCYCPLYALKENCGGNYQYVEGGIKDCSNCLIPHSEKGYDYIMGKVSALIDMAKKKE</sequence>
<dbReference type="Proteomes" id="UP000184442">
    <property type="component" value="Unassembled WGS sequence"/>
</dbReference>
<evidence type="ECO:0000313" key="2">
    <source>
        <dbReference type="EMBL" id="SHI70411.1"/>
    </source>
</evidence>
<dbReference type="InterPro" id="IPR007212">
    <property type="entry name" value="Zf-like"/>
</dbReference>
<dbReference type="OrthoDB" id="9799337at2"/>
<dbReference type="Pfam" id="PF04071">
    <property type="entry name" value="zf-like"/>
    <property type="match status" value="1"/>
</dbReference>
<organism evidence="2 3">
    <name type="scientific">Lutispora thermophila DSM 19022</name>
    <dbReference type="NCBI Taxonomy" id="1122184"/>
    <lineage>
        <taxon>Bacteria</taxon>
        <taxon>Bacillati</taxon>
        <taxon>Bacillota</taxon>
        <taxon>Clostridia</taxon>
        <taxon>Lutisporales</taxon>
        <taxon>Lutisporaceae</taxon>
        <taxon>Lutispora</taxon>
    </lineage>
</organism>
<accession>A0A1M6DBD2</accession>
<keyword evidence="3" id="KW-1185">Reference proteome</keyword>